<evidence type="ECO:0000313" key="4">
    <source>
        <dbReference type="WBParaSite" id="PSU_v2.g4292.t1"/>
    </source>
</evidence>
<protein>
    <submittedName>
        <fullName evidence="4">FAM69 protein-kinase domain-containing protein</fullName>
    </submittedName>
</protein>
<keyword evidence="3" id="KW-1185">Reference proteome</keyword>
<dbReference type="Proteomes" id="UP000887577">
    <property type="component" value="Unplaced"/>
</dbReference>
<dbReference type="PANTHER" id="PTHR21093:SF2">
    <property type="entry name" value="DIVERGENT PROTEIN KINASE DOMAIN 1C"/>
    <property type="match status" value="1"/>
</dbReference>
<dbReference type="Pfam" id="PF12260">
    <property type="entry name" value="PIP49_C"/>
    <property type="match status" value="1"/>
</dbReference>
<dbReference type="InterPro" id="IPR022049">
    <property type="entry name" value="FAM69_kinase_dom"/>
</dbReference>
<feature type="transmembrane region" description="Helical" evidence="1">
    <location>
        <begin position="56"/>
        <end position="75"/>
    </location>
</feature>
<sequence>MNGVSESLVHLELDYSDDEDIDTDLPDLCPSKQCLTNDNSRPLCIPTFACSRLARLLYFMIVVGLIYFLYSTYFIDGTLADQTQKQTHFNLSKASNIIGSLCAEYSKGTAAGGLCPRLCTNPNYTIADLYDSGAKVVIKFQSDSKDNILKMDKSFFPEYDQLDFSIPEDNFTDLILDIVNDRVRLDWSKKYKKHLIKLLWPTYSGHLTNAERASLWALVNQDEFINFKLLHTSRALPKVIDTCGHMYQVEYLIPFRMKGYYMNLKAKILLHLVGTLKLFDEFLNEPLQFCDVKFENLGLSGDYPKRFVVMDADMLYTQSKLRHMLTTKQCVRDTDCAFFDCESKCDATTGYCTDRLNDNIDVFCKKLVNKIFGNFWSKNNRYLAACHETPVNQTKRLNDLRLVWAWSLAEV</sequence>
<keyword evidence="1" id="KW-1133">Transmembrane helix</keyword>
<organism evidence="3 4">
    <name type="scientific">Panagrolaimus superbus</name>
    <dbReference type="NCBI Taxonomy" id="310955"/>
    <lineage>
        <taxon>Eukaryota</taxon>
        <taxon>Metazoa</taxon>
        <taxon>Ecdysozoa</taxon>
        <taxon>Nematoda</taxon>
        <taxon>Chromadorea</taxon>
        <taxon>Rhabditida</taxon>
        <taxon>Tylenchina</taxon>
        <taxon>Panagrolaimomorpha</taxon>
        <taxon>Panagrolaimoidea</taxon>
        <taxon>Panagrolaimidae</taxon>
        <taxon>Panagrolaimus</taxon>
    </lineage>
</organism>
<dbReference type="PANTHER" id="PTHR21093">
    <property type="entry name" value="DIVERGENT PROTEIN KINASE DOMAIN 1C-RELATED"/>
    <property type="match status" value="1"/>
</dbReference>
<dbReference type="WBParaSite" id="PSU_v2.g4292.t1">
    <property type="protein sequence ID" value="PSU_v2.g4292.t1"/>
    <property type="gene ID" value="PSU_v2.g4292"/>
</dbReference>
<evidence type="ECO:0000313" key="3">
    <source>
        <dbReference type="Proteomes" id="UP000887577"/>
    </source>
</evidence>
<name>A0A914YXB5_9BILA</name>
<evidence type="ECO:0000256" key="1">
    <source>
        <dbReference type="SAM" id="Phobius"/>
    </source>
</evidence>
<feature type="domain" description="FAM69 protein-kinase" evidence="2">
    <location>
        <begin position="215"/>
        <end position="373"/>
    </location>
</feature>
<proteinExistence type="predicted"/>
<keyword evidence="1" id="KW-0472">Membrane</keyword>
<reference evidence="4" key="1">
    <citation type="submission" date="2022-11" db="UniProtKB">
        <authorList>
            <consortium name="WormBaseParasite"/>
        </authorList>
    </citation>
    <scope>IDENTIFICATION</scope>
</reference>
<evidence type="ECO:0000259" key="2">
    <source>
        <dbReference type="Pfam" id="PF12260"/>
    </source>
</evidence>
<keyword evidence="1" id="KW-0812">Transmembrane</keyword>
<dbReference type="AlphaFoldDB" id="A0A914YXB5"/>
<accession>A0A914YXB5</accession>